<dbReference type="InterPro" id="IPR004805">
    <property type="entry name" value="DnaE2/DnaE/PolC"/>
</dbReference>
<keyword evidence="6 11" id="KW-0540">Nuclease</keyword>
<dbReference type="InterPro" id="IPR044923">
    <property type="entry name" value="PolC_middle_finger_sf"/>
</dbReference>
<evidence type="ECO:0000256" key="4">
    <source>
        <dbReference type="ARBA" id="ARBA00022695"/>
    </source>
</evidence>
<dbReference type="Gene3D" id="6.10.140.1510">
    <property type="match status" value="1"/>
</dbReference>
<dbReference type="NCBIfam" id="NF001688">
    <property type="entry name" value="PRK00448.1"/>
    <property type="match status" value="1"/>
</dbReference>
<keyword evidence="8 11" id="KW-0269">Exonuclease</keyword>
<organism evidence="14 15">
    <name type="scientific">Candidatus Limousia pullorum</name>
    <dbReference type="NCBI Taxonomy" id="2840860"/>
    <lineage>
        <taxon>Bacteria</taxon>
        <taxon>Bacillati</taxon>
        <taxon>Bacillota</taxon>
        <taxon>Clostridia</taxon>
        <taxon>Eubacteriales</taxon>
        <taxon>Oscillospiraceae</taxon>
        <taxon>Oscillospiraceae incertae sedis</taxon>
        <taxon>Candidatus Limousia</taxon>
    </lineage>
</organism>
<dbReference type="Pfam" id="PF14579">
    <property type="entry name" value="HHH_6"/>
    <property type="match status" value="1"/>
</dbReference>
<dbReference type="EC" id="2.7.7.7" evidence="11"/>
<keyword evidence="7 11" id="KW-0378">Hydrolase</keyword>
<dbReference type="Gene3D" id="3.30.1900.20">
    <property type="match status" value="2"/>
</dbReference>
<dbReference type="EMBL" id="DVNG01000067">
    <property type="protein sequence ID" value="HIU50303.1"/>
    <property type="molecule type" value="Genomic_DNA"/>
</dbReference>
<dbReference type="InterPro" id="IPR006308">
    <property type="entry name" value="Pol_III_a_PolC-type_gram_pos"/>
</dbReference>
<dbReference type="Pfam" id="PF17657">
    <property type="entry name" value="DNA_pol3_finger"/>
    <property type="match status" value="1"/>
</dbReference>
<dbReference type="GO" id="GO:0003677">
    <property type="term" value="F:DNA binding"/>
    <property type="evidence" value="ECO:0007669"/>
    <property type="project" value="UniProtKB-UniRule"/>
</dbReference>
<evidence type="ECO:0000259" key="13">
    <source>
        <dbReference type="SMART" id="SM00481"/>
    </source>
</evidence>
<sequence length="1457" mass="162983">MNTLGRVFSDYLEEPFDERIARGEITGVKINKSKRTLNLYVSFSQYIERKTIFNAEEKIKKTGLNLMGANINPRFINDNFKAEYFPDMVEALKRHIPRINGTFANAEAECDDERKVITIELKHGGKALLDSCNFDREFSKLVQTEFSQHFDIEYKGVLEMDAENEVYIQEQQHAQETIKREAETKAAQFYIEEEENRNKVHEKKVKEKAVENPTIEIREGDDLTPGIVTSTIRPLYGRVIKGKIVPIRTLAADTGRTVVWGDVFGFEKKTTKSGDKNIITINITDYTGSTTVKVFNSIKDCEVLDSISKNATIVVAGSMEYDKYAGEIVLNADSIGTVSKKEVVDNAETKRVELHMHTNMSSMDGVSSAEEIVKRAAKWGHKAVAITDHGVAQAFPEAMNTVEALNKSGNDIKVIYGTEAYFIDDLVNSVVGNRDEPLNGTFICFDIETTGLSAARDKITEIGAVKVVNGEIVDEFNTFANPEMPIPAKITELTGITDAMVADAPSQEEAVRSFLEFCDGNVLVAHNAGFDTSFIRAACNNMGEAFDYTYIDTVAISRAVLKDIKNCKLDTVAKYLRLGDFNHHRACDDAMILAKIFVSLCSRLEADYNITHVCDINTKINGGDFKKLKPYHQIILVKNKVGLKNLYKLISMAHLTYFYKTPRIPKSELIKHREGLLIGSACEAGQLMRAIIEGKSIGEQKEIASFYDFLEIQPTGNNMFMVRDGMVNSVEDLQNFNKAVVKIGKELNKPVVATCDVHFLDPHDSEYRKILQHSKGFTDADNQAPLYFRTTAEMLKEFSYLGEKKAYEVVVENTNKIADMIERVRPIPEGNFPPFIEGAEEQLTSITWQRAKDKYGDPLPDIVKERLDKELNSITKYGFSVLYMTAQKLVADSEAHGYLVGSRGSVGSSFVATMSGISEVNPLCPHYVCPKCKHSEFITDGSVGSGFDLPPKNCPNCGEEMHRDGHEIPFETFLGFKGDKVPDIDLNFSGEYQSFSHRYTEELFGKDNVFKAGTIATVADKTALAYVRKYEEEKGIAFHKAEQARLAIGCTGIKRTTGQHPGGMVVVPKGMEVYDFCPVQHPANDMKSDNITTHFDFHSIHDTICKLDELGHDVPTIYHYLEEFTGISVMDVSMSDPEVMSLFTSTKALGVTPEDIDSQTGTFSLPEVGTHFVRNMLVESQPKTFSDLLQVSGLSHGTDVWIGNAADLIHNGTCTISEVIGTRDSIMTYLMHKGLEPGMAFKIMEIVRKGKATKLLTEEHFNAMKEHNVPQWYIDSCMKIKYMFPKAHAAAYMIATLRLGWYKVHKPVEYYAAYFTVRNDGFDGETVIKGRQAVLNKMQLIKNKGKEASMKEQAELPMLQIINEMLARGIEVLPIDIYKSKAKRFVIEDGKIRLPFCVLSGVGMAAAESLEECGEKEKYLSVEEMLRITKVSKSVIETLRAVGALKDLPESSQMSLF</sequence>
<name>A0A9D1S8G3_9FIRM</name>
<feature type="domain" description="Exonuclease" evidence="12">
    <location>
        <begin position="441"/>
        <end position="606"/>
    </location>
</feature>
<keyword evidence="9 11" id="KW-0239">DNA-directed DNA polymerase</keyword>
<dbReference type="GO" id="GO:0008408">
    <property type="term" value="F:3'-5' exonuclease activity"/>
    <property type="evidence" value="ECO:0007669"/>
    <property type="project" value="UniProtKB-UniRule"/>
</dbReference>
<evidence type="ECO:0000256" key="1">
    <source>
        <dbReference type="ARBA" id="ARBA00003452"/>
    </source>
</evidence>
<dbReference type="Gene3D" id="3.30.420.10">
    <property type="entry name" value="Ribonuclease H-like superfamily/Ribonuclease H"/>
    <property type="match status" value="1"/>
</dbReference>
<dbReference type="Proteomes" id="UP000824118">
    <property type="component" value="Unassembled WGS sequence"/>
</dbReference>
<dbReference type="SMART" id="SM00479">
    <property type="entry name" value="EXOIII"/>
    <property type="match status" value="1"/>
</dbReference>
<dbReference type="InterPro" id="IPR036397">
    <property type="entry name" value="RNaseH_sf"/>
</dbReference>
<keyword evidence="2 11" id="KW-0963">Cytoplasm</keyword>
<dbReference type="Gene3D" id="3.20.20.140">
    <property type="entry name" value="Metal-dependent hydrolases"/>
    <property type="match status" value="2"/>
</dbReference>
<evidence type="ECO:0000256" key="7">
    <source>
        <dbReference type="ARBA" id="ARBA00022801"/>
    </source>
</evidence>
<evidence type="ECO:0000256" key="9">
    <source>
        <dbReference type="ARBA" id="ARBA00022932"/>
    </source>
</evidence>
<comment type="similarity">
    <text evidence="11">Belongs to the DNA polymerase type-C family. PolC subfamily.</text>
</comment>
<evidence type="ECO:0000256" key="5">
    <source>
        <dbReference type="ARBA" id="ARBA00022705"/>
    </source>
</evidence>
<reference evidence="14" key="1">
    <citation type="submission" date="2020-10" db="EMBL/GenBank/DDBJ databases">
        <authorList>
            <person name="Gilroy R."/>
        </authorList>
    </citation>
    <scope>NUCLEOTIDE SEQUENCE</scope>
    <source>
        <strain evidence="14">ChiGjej1B1-1684</strain>
    </source>
</reference>
<evidence type="ECO:0000256" key="10">
    <source>
        <dbReference type="ARBA" id="ARBA00049244"/>
    </source>
</evidence>
<dbReference type="InterPro" id="IPR012337">
    <property type="entry name" value="RNaseH-like_sf"/>
</dbReference>
<keyword evidence="4 11" id="KW-0548">Nucleotidyltransferase</keyword>
<dbReference type="CDD" id="cd06127">
    <property type="entry name" value="DEDDh"/>
    <property type="match status" value="1"/>
</dbReference>
<dbReference type="InterPro" id="IPR006054">
    <property type="entry name" value="DnaQ"/>
</dbReference>
<dbReference type="PANTHER" id="PTHR32294">
    <property type="entry name" value="DNA POLYMERASE III SUBUNIT ALPHA"/>
    <property type="match status" value="1"/>
</dbReference>
<dbReference type="CDD" id="cd07435">
    <property type="entry name" value="PHP_PolIIIA_POLC"/>
    <property type="match status" value="1"/>
</dbReference>
<dbReference type="InterPro" id="IPR040982">
    <property type="entry name" value="DNA_pol3_finger"/>
</dbReference>
<keyword evidence="3 11" id="KW-0808">Transferase</keyword>
<dbReference type="InterPro" id="IPR013520">
    <property type="entry name" value="Ribonucl_H"/>
</dbReference>
<dbReference type="HAMAP" id="MF_00356">
    <property type="entry name" value="DNApol_PolC"/>
    <property type="match status" value="1"/>
</dbReference>
<comment type="subcellular location">
    <subcellularLocation>
        <location evidence="11">Cytoplasm</location>
    </subcellularLocation>
</comment>
<feature type="domain" description="Polymerase/histidinol phosphatase N-terminal" evidence="13">
    <location>
        <begin position="352"/>
        <end position="424"/>
    </location>
</feature>
<comment type="function">
    <text evidence="1 11">Required for replicative DNA synthesis. This DNA polymerase also exhibits 3' to 5' exonuclease activity.</text>
</comment>
<dbReference type="Gene3D" id="1.10.150.870">
    <property type="match status" value="1"/>
</dbReference>
<dbReference type="FunFam" id="3.30.420.10:FF:000045">
    <property type="entry name" value="3'-5' exonuclease DinG"/>
    <property type="match status" value="1"/>
</dbReference>
<evidence type="ECO:0000259" key="12">
    <source>
        <dbReference type="SMART" id="SM00479"/>
    </source>
</evidence>
<dbReference type="InterPro" id="IPR011708">
    <property type="entry name" value="DNA_pol3_alpha_NTPase_dom"/>
</dbReference>
<dbReference type="Gene3D" id="1.10.150.700">
    <property type="entry name" value="PolC, middle finger domain"/>
    <property type="match status" value="1"/>
</dbReference>
<dbReference type="SMART" id="SM00481">
    <property type="entry name" value="POLIIIAc"/>
    <property type="match status" value="1"/>
</dbReference>
<evidence type="ECO:0000313" key="14">
    <source>
        <dbReference type="EMBL" id="HIU50303.1"/>
    </source>
</evidence>
<dbReference type="Gene3D" id="2.40.50.140">
    <property type="entry name" value="Nucleic acid-binding proteins"/>
    <property type="match status" value="1"/>
</dbReference>
<dbReference type="Pfam" id="PF07733">
    <property type="entry name" value="DNA_pol3_alpha"/>
    <property type="match status" value="2"/>
</dbReference>
<accession>A0A9D1S8G3</accession>
<evidence type="ECO:0000256" key="3">
    <source>
        <dbReference type="ARBA" id="ARBA00022679"/>
    </source>
</evidence>
<dbReference type="Pfam" id="PF02811">
    <property type="entry name" value="PHP"/>
    <property type="match status" value="1"/>
</dbReference>
<dbReference type="CDD" id="cd04484">
    <property type="entry name" value="polC_OBF"/>
    <property type="match status" value="1"/>
</dbReference>
<dbReference type="GO" id="GO:0005737">
    <property type="term" value="C:cytoplasm"/>
    <property type="evidence" value="ECO:0007669"/>
    <property type="project" value="UniProtKB-SubCell"/>
</dbReference>
<evidence type="ECO:0000256" key="8">
    <source>
        <dbReference type="ARBA" id="ARBA00022839"/>
    </source>
</evidence>
<dbReference type="GO" id="GO:0006261">
    <property type="term" value="P:DNA-templated DNA replication"/>
    <property type="evidence" value="ECO:0007669"/>
    <property type="project" value="UniProtKB-UniRule"/>
</dbReference>
<dbReference type="PANTHER" id="PTHR32294:SF5">
    <property type="entry name" value="DNA POLYMERASE III POLC-TYPE"/>
    <property type="match status" value="1"/>
</dbReference>
<evidence type="ECO:0000256" key="2">
    <source>
        <dbReference type="ARBA" id="ARBA00022490"/>
    </source>
</evidence>
<evidence type="ECO:0000256" key="6">
    <source>
        <dbReference type="ARBA" id="ARBA00022722"/>
    </source>
</evidence>
<comment type="caution">
    <text evidence="14">The sequence shown here is derived from an EMBL/GenBank/DDBJ whole genome shotgun (WGS) entry which is preliminary data.</text>
</comment>
<dbReference type="InterPro" id="IPR003141">
    <property type="entry name" value="Pol/His_phosphatase_N"/>
</dbReference>
<dbReference type="InterPro" id="IPR029460">
    <property type="entry name" value="DNAPol_HHH"/>
</dbReference>
<gene>
    <name evidence="11" type="primary">polC</name>
    <name evidence="14" type="ORF">IAD22_04755</name>
</gene>
<dbReference type="InterPro" id="IPR012340">
    <property type="entry name" value="NA-bd_OB-fold"/>
</dbReference>
<protein>
    <recommendedName>
        <fullName evidence="11">DNA polymerase III PolC-type</fullName>
        <shortName evidence="11">PolIII</shortName>
        <ecNumber evidence="11">2.7.7.7</ecNumber>
    </recommendedName>
</protein>
<proteinExistence type="inferred from homology"/>
<dbReference type="SUPFAM" id="SSF53098">
    <property type="entry name" value="Ribonuclease H-like"/>
    <property type="match status" value="1"/>
</dbReference>
<evidence type="ECO:0000313" key="15">
    <source>
        <dbReference type="Proteomes" id="UP000824118"/>
    </source>
</evidence>
<dbReference type="Pfam" id="PF00929">
    <property type="entry name" value="RNase_T"/>
    <property type="match status" value="1"/>
</dbReference>
<comment type="catalytic activity">
    <reaction evidence="10 11">
        <text>DNA(n) + a 2'-deoxyribonucleoside 5'-triphosphate = DNA(n+1) + diphosphate</text>
        <dbReference type="Rhea" id="RHEA:22508"/>
        <dbReference type="Rhea" id="RHEA-COMP:17339"/>
        <dbReference type="Rhea" id="RHEA-COMP:17340"/>
        <dbReference type="ChEBI" id="CHEBI:33019"/>
        <dbReference type="ChEBI" id="CHEBI:61560"/>
        <dbReference type="ChEBI" id="CHEBI:173112"/>
        <dbReference type="EC" id="2.7.7.7"/>
    </reaction>
</comment>
<dbReference type="NCBIfam" id="TIGR01405">
    <property type="entry name" value="polC_Gram_pos"/>
    <property type="match status" value="1"/>
</dbReference>
<reference evidence="14" key="2">
    <citation type="journal article" date="2021" name="PeerJ">
        <title>Extensive microbial diversity within the chicken gut microbiome revealed by metagenomics and culture.</title>
        <authorList>
            <person name="Gilroy R."/>
            <person name="Ravi A."/>
            <person name="Getino M."/>
            <person name="Pursley I."/>
            <person name="Horton D.L."/>
            <person name="Alikhan N.F."/>
            <person name="Baker D."/>
            <person name="Gharbi K."/>
            <person name="Hall N."/>
            <person name="Watson M."/>
            <person name="Adriaenssens E.M."/>
            <person name="Foster-Nyarko E."/>
            <person name="Jarju S."/>
            <person name="Secka A."/>
            <person name="Antonio M."/>
            <person name="Oren A."/>
            <person name="Chaudhuri R.R."/>
            <person name="La Ragione R."/>
            <person name="Hildebrand F."/>
            <person name="Pallen M.J."/>
        </authorList>
    </citation>
    <scope>NUCLEOTIDE SEQUENCE</scope>
    <source>
        <strain evidence="14">ChiGjej1B1-1684</strain>
    </source>
</reference>
<evidence type="ECO:0000256" key="11">
    <source>
        <dbReference type="HAMAP-Rule" id="MF_00356"/>
    </source>
</evidence>
<dbReference type="InterPro" id="IPR004013">
    <property type="entry name" value="PHP_dom"/>
</dbReference>
<keyword evidence="5 11" id="KW-0235">DNA replication</keyword>
<dbReference type="GO" id="GO:0003887">
    <property type="term" value="F:DNA-directed DNA polymerase activity"/>
    <property type="evidence" value="ECO:0007669"/>
    <property type="project" value="UniProtKB-UniRule"/>
</dbReference>
<dbReference type="NCBIfam" id="TIGR00573">
    <property type="entry name" value="dnaq"/>
    <property type="match status" value="1"/>
</dbReference>